<proteinExistence type="predicted"/>
<sequence>MLRLASLHSYSTSDEQLSSALPVVRRCWGSIGTLAAKMMRGQEIGHDDVLAALGVTDGGGPGSFQLSLIASGAVSPHP</sequence>
<accession>A0A7I7U6A5</accession>
<protein>
    <submittedName>
        <fullName evidence="1">Uncharacterized protein</fullName>
    </submittedName>
</protein>
<name>A0A7I7U6A5_MYCPF</name>
<reference evidence="1 2" key="1">
    <citation type="journal article" date="2019" name="Emerg. Microbes Infect.">
        <title>Comprehensive subspecies identification of 175 nontuberculous mycobacteria species based on 7547 genomic profiles.</title>
        <authorList>
            <person name="Matsumoto Y."/>
            <person name="Kinjo T."/>
            <person name="Motooka D."/>
            <person name="Nabeya D."/>
            <person name="Jung N."/>
            <person name="Uechi K."/>
            <person name="Horii T."/>
            <person name="Iida T."/>
            <person name="Fujita J."/>
            <person name="Nakamura S."/>
        </authorList>
    </citation>
    <scope>NUCLEOTIDE SEQUENCE [LARGE SCALE GENOMIC DNA]</scope>
    <source>
        <strain evidence="1 2">JCM 6367</strain>
    </source>
</reference>
<dbReference type="RefSeq" id="WP_163764964.1">
    <property type="nucleotide sequence ID" value="NZ_AP022598.1"/>
</dbReference>
<evidence type="ECO:0000313" key="2">
    <source>
        <dbReference type="Proteomes" id="UP000466554"/>
    </source>
</evidence>
<dbReference type="EMBL" id="AP022598">
    <property type="protein sequence ID" value="BBY76595.1"/>
    <property type="molecule type" value="Genomic_DNA"/>
</dbReference>
<dbReference type="Proteomes" id="UP000466554">
    <property type="component" value="Chromosome"/>
</dbReference>
<gene>
    <name evidence="1" type="ORF">MPRF_34940</name>
</gene>
<organism evidence="1 2">
    <name type="scientific">Mycolicibacterium parafortuitum</name>
    <name type="common">Mycobacterium parafortuitum</name>
    <dbReference type="NCBI Taxonomy" id="39692"/>
    <lineage>
        <taxon>Bacteria</taxon>
        <taxon>Bacillati</taxon>
        <taxon>Actinomycetota</taxon>
        <taxon>Actinomycetes</taxon>
        <taxon>Mycobacteriales</taxon>
        <taxon>Mycobacteriaceae</taxon>
        <taxon>Mycolicibacterium</taxon>
    </lineage>
</organism>
<evidence type="ECO:0000313" key="1">
    <source>
        <dbReference type="EMBL" id="BBY76595.1"/>
    </source>
</evidence>
<dbReference type="AlphaFoldDB" id="A0A7I7U6A5"/>